<evidence type="ECO:0000313" key="2">
    <source>
        <dbReference type="Proteomes" id="UP000789860"/>
    </source>
</evidence>
<sequence length="353" mass="41363">DPEPIGEGGFGKKQWKRGMDQQKLRQQIKKKKIVLEELINLIKEELKEKEVALKNLINLTKEKKGRNKLKLFDSKRKAKEEKLNSLFQKFPLTKEEFIKELENIEPGLSEKLTEKEINNLCQTKEELNQLQAELENLLTVVLKILNNSQNNTDFLDETAKHKIIDDWFNNIVPCYGLSQDPKTKNYLMVMQYIEGGDLRKYLKNKNLTFKDKLSPHDNDLVIQICQGLRPRFKVKIPQLLKDLIGRWEVNSQKNTEFFKQFKEREQFLNNLTSFDYKIHPSAFYTSRLLDFNNLPEPQNSKEINDIFYNAGQTGQFDLEIPDELDQLNLSENQSTEQTPEQQALQIQPAYGTP</sequence>
<organism evidence="1 2">
    <name type="scientific">Scutellospora calospora</name>
    <dbReference type="NCBI Taxonomy" id="85575"/>
    <lineage>
        <taxon>Eukaryota</taxon>
        <taxon>Fungi</taxon>
        <taxon>Fungi incertae sedis</taxon>
        <taxon>Mucoromycota</taxon>
        <taxon>Glomeromycotina</taxon>
        <taxon>Glomeromycetes</taxon>
        <taxon>Diversisporales</taxon>
        <taxon>Gigasporaceae</taxon>
        <taxon>Scutellospora</taxon>
    </lineage>
</organism>
<proteinExistence type="predicted"/>
<gene>
    <name evidence="1" type="ORF">SCALOS_LOCUS8461</name>
</gene>
<evidence type="ECO:0000313" key="1">
    <source>
        <dbReference type="EMBL" id="CAG8645067.1"/>
    </source>
</evidence>
<feature type="non-terminal residue" evidence="1">
    <location>
        <position position="353"/>
    </location>
</feature>
<reference evidence="1" key="1">
    <citation type="submission" date="2021-06" db="EMBL/GenBank/DDBJ databases">
        <authorList>
            <person name="Kallberg Y."/>
            <person name="Tangrot J."/>
            <person name="Rosling A."/>
        </authorList>
    </citation>
    <scope>NUCLEOTIDE SEQUENCE</scope>
    <source>
        <strain evidence="1">AU212A</strain>
    </source>
</reference>
<comment type="caution">
    <text evidence="1">The sequence shown here is derived from an EMBL/GenBank/DDBJ whole genome shotgun (WGS) entry which is preliminary data.</text>
</comment>
<feature type="non-terminal residue" evidence="1">
    <location>
        <position position="1"/>
    </location>
</feature>
<accession>A0ACA9NAX5</accession>
<protein>
    <submittedName>
        <fullName evidence="1">6972_t:CDS:1</fullName>
    </submittedName>
</protein>
<keyword evidence="2" id="KW-1185">Reference proteome</keyword>
<dbReference type="Proteomes" id="UP000789860">
    <property type="component" value="Unassembled WGS sequence"/>
</dbReference>
<dbReference type="EMBL" id="CAJVPM010022435">
    <property type="protein sequence ID" value="CAG8645067.1"/>
    <property type="molecule type" value="Genomic_DNA"/>
</dbReference>
<name>A0ACA9NAX5_9GLOM</name>